<proteinExistence type="predicted"/>
<sequence length="165" mass="18961">MGRLGEQIDSYLTNRREFKRYRQPFGEPGARRSVEAGAIKSLKVEGCDRAPCVVKMDGIINATMDILSPRDIEDPKSRVFFYMASEPSVSIKEEQWDIMCGQNKKCSFKKQKKYAVFVETPPVQRDFCLEAFGREECRLLCPLGYQSSLKVQICNYVLRGKESLR</sequence>
<gene>
    <name evidence="1" type="ORF">T265_01020</name>
</gene>
<dbReference type="AlphaFoldDB" id="A0A074ZZN1"/>
<evidence type="ECO:0000313" key="2">
    <source>
        <dbReference type="Proteomes" id="UP000054324"/>
    </source>
</evidence>
<dbReference type="CTD" id="20315208"/>
<dbReference type="Gene3D" id="2.60.40.770">
    <property type="match status" value="1"/>
</dbReference>
<protein>
    <submittedName>
        <fullName evidence="1">Uncharacterized protein</fullName>
    </submittedName>
</protein>
<dbReference type="GeneID" id="20315208"/>
<evidence type="ECO:0000313" key="1">
    <source>
        <dbReference type="EMBL" id="KER32923.1"/>
    </source>
</evidence>
<dbReference type="InterPro" id="IPR014756">
    <property type="entry name" value="Ig_E-set"/>
</dbReference>
<name>A0A074ZZN1_OPIVI</name>
<keyword evidence="2" id="KW-1185">Reference proteome</keyword>
<organism evidence="1 2">
    <name type="scientific">Opisthorchis viverrini</name>
    <name type="common">Southeast Asian liver fluke</name>
    <dbReference type="NCBI Taxonomy" id="6198"/>
    <lineage>
        <taxon>Eukaryota</taxon>
        <taxon>Metazoa</taxon>
        <taxon>Spiralia</taxon>
        <taxon>Lophotrochozoa</taxon>
        <taxon>Platyhelminthes</taxon>
        <taxon>Trematoda</taxon>
        <taxon>Digenea</taxon>
        <taxon>Opisthorchiida</taxon>
        <taxon>Opisthorchiata</taxon>
        <taxon>Opisthorchiidae</taxon>
        <taxon>Opisthorchis</taxon>
    </lineage>
</organism>
<dbReference type="OrthoDB" id="10463287at2759"/>
<accession>A0A074ZZN1</accession>
<dbReference type="KEGG" id="ovi:T265_01020"/>
<dbReference type="RefSeq" id="XP_009163227.1">
    <property type="nucleotide sequence ID" value="XM_009164963.1"/>
</dbReference>
<dbReference type="SUPFAM" id="SSF81296">
    <property type="entry name" value="E set domains"/>
    <property type="match status" value="1"/>
</dbReference>
<dbReference type="EMBL" id="KL596629">
    <property type="protein sequence ID" value="KER32923.1"/>
    <property type="molecule type" value="Genomic_DNA"/>
</dbReference>
<reference evidence="1 2" key="1">
    <citation type="submission" date="2013-11" db="EMBL/GenBank/DDBJ databases">
        <title>Opisthorchis viverrini - life in the bile duct.</title>
        <authorList>
            <person name="Young N.D."/>
            <person name="Nagarajan N."/>
            <person name="Lin S.J."/>
            <person name="Korhonen P.K."/>
            <person name="Jex A.R."/>
            <person name="Hall R.S."/>
            <person name="Safavi-Hemami H."/>
            <person name="Kaewkong W."/>
            <person name="Bertrand D."/>
            <person name="Gao S."/>
            <person name="Seet Q."/>
            <person name="Wongkham S."/>
            <person name="Teh B.T."/>
            <person name="Wongkham C."/>
            <person name="Intapan P.M."/>
            <person name="Maleewong W."/>
            <person name="Yang X."/>
            <person name="Hu M."/>
            <person name="Wang Z."/>
            <person name="Hofmann A."/>
            <person name="Sternberg P.W."/>
            <person name="Tan P."/>
            <person name="Wang J."/>
            <person name="Gasser R.B."/>
        </authorList>
    </citation>
    <scope>NUCLEOTIDE SEQUENCE [LARGE SCALE GENOMIC DNA]</scope>
</reference>
<dbReference type="Proteomes" id="UP000054324">
    <property type="component" value="Unassembled WGS sequence"/>
</dbReference>